<evidence type="ECO:0000256" key="3">
    <source>
        <dbReference type="ARBA" id="ARBA00023155"/>
    </source>
</evidence>
<feature type="compositionally biased region" description="Pro residues" evidence="7">
    <location>
        <begin position="25"/>
        <end position="46"/>
    </location>
</feature>
<organism evidence="9">
    <name type="scientific">Timema douglasi</name>
    <name type="common">Walking stick</name>
    <dbReference type="NCBI Taxonomy" id="61478"/>
    <lineage>
        <taxon>Eukaryota</taxon>
        <taxon>Metazoa</taxon>
        <taxon>Ecdysozoa</taxon>
        <taxon>Arthropoda</taxon>
        <taxon>Hexapoda</taxon>
        <taxon>Insecta</taxon>
        <taxon>Pterygota</taxon>
        <taxon>Neoptera</taxon>
        <taxon>Polyneoptera</taxon>
        <taxon>Phasmatodea</taxon>
        <taxon>Timematodea</taxon>
        <taxon>Timematoidea</taxon>
        <taxon>Timematidae</taxon>
        <taxon>Timema</taxon>
    </lineage>
</organism>
<feature type="domain" description="Homeobox" evidence="8">
    <location>
        <begin position="58"/>
        <end position="118"/>
    </location>
</feature>
<protein>
    <recommendedName>
        <fullName evidence="8">Homeobox domain-containing protein</fullName>
    </recommendedName>
</protein>
<dbReference type="InterPro" id="IPR020479">
    <property type="entry name" value="HD_metazoa"/>
</dbReference>
<dbReference type="PRINTS" id="PR00024">
    <property type="entry name" value="HOMEOBOX"/>
</dbReference>
<dbReference type="InterPro" id="IPR050394">
    <property type="entry name" value="Homeobox_NK-like"/>
</dbReference>
<comment type="subcellular location">
    <subcellularLocation>
        <location evidence="1 5 6">Nucleus</location>
    </subcellularLocation>
</comment>
<evidence type="ECO:0000256" key="7">
    <source>
        <dbReference type="SAM" id="MobiDB-lite"/>
    </source>
</evidence>
<evidence type="ECO:0000256" key="4">
    <source>
        <dbReference type="ARBA" id="ARBA00023242"/>
    </source>
</evidence>
<dbReference type="GO" id="GO:0000981">
    <property type="term" value="F:DNA-binding transcription factor activity, RNA polymerase II-specific"/>
    <property type="evidence" value="ECO:0007669"/>
    <property type="project" value="InterPro"/>
</dbReference>
<feature type="region of interest" description="Disordered" evidence="7">
    <location>
        <begin position="365"/>
        <end position="411"/>
    </location>
</feature>
<dbReference type="AlphaFoldDB" id="A0A7R8Z5K9"/>
<dbReference type="InterPro" id="IPR009057">
    <property type="entry name" value="Homeodomain-like_sf"/>
</dbReference>
<evidence type="ECO:0000256" key="1">
    <source>
        <dbReference type="ARBA" id="ARBA00004123"/>
    </source>
</evidence>
<evidence type="ECO:0000313" key="9">
    <source>
        <dbReference type="EMBL" id="CAD7197015.1"/>
    </source>
</evidence>
<dbReference type="PANTHER" id="PTHR24340">
    <property type="entry name" value="HOMEOBOX PROTEIN NKX"/>
    <property type="match status" value="1"/>
</dbReference>
<feature type="region of interest" description="Disordered" evidence="7">
    <location>
        <begin position="1"/>
        <end position="66"/>
    </location>
</feature>
<dbReference type="GO" id="GO:0005634">
    <property type="term" value="C:nucleus"/>
    <property type="evidence" value="ECO:0007669"/>
    <property type="project" value="UniProtKB-SubCell"/>
</dbReference>
<dbReference type="CDD" id="cd00086">
    <property type="entry name" value="homeodomain"/>
    <property type="match status" value="1"/>
</dbReference>
<dbReference type="GO" id="GO:0030154">
    <property type="term" value="P:cell differentiation"/>
    <property type="evidence" value="ECO:0007669"/>
    <property type="project" value="TreeGrafter"/>
</dbReference>
<dbReference type="SMART" id="SM00389">
    <property type="entry name" value="HOX"/>
    <property type="match status" value="1"/>
</dbReference>
<proteinExistence type="predicted"/>
<dbReference type="InterPro" id="IPR001356">
    <property type="entry name" value="HD"/>
</dbReference>
<evidence type="ECO:0000256" key="5">
    <source>
        <dbReference type="PROSITE-ProRule" id="PRU00108"/>
    </source>
</evidence>
<gene>
    <name evidence="9" type="ORF">TDIB3V08_LOCUS3338</name>
</gene>
<dbReference type="PANTHER" id="PTHR24340:SF73">
    <property type="entry name" value="HOMEOBOX PROTEIN BAGPIPE-RELATED"/>
    <property type="match status" value="1"/>
</dbReference>
<reference evidence="9" key="1">
    <citation type="submission" date="2020-11" db="EMBL/GenBank/DDBJ databases">
        <authorList>
            <person name="Tran Van P."/>
        </authorList>
    </citation>
    <scope>NUCLEOTIDE SEQUENCE</scope>
</reference>
<evidence type="ECO:0000256" key="2">
    <source>
        <dbReference type="ARBA" id="ARBA00023125"/>
    </source>
</evidence>
<keyword evidence="2 5" id="KW-0238">DNA-binding</keyword>
<name>A0A7R8Z5K9_TIMDO</name>
<dbReference type="InterPro" id="IPR017970">
    <property type="entry name" value="Homeobox_CS"/>
</dbReference>
<dbReference type="PROSITE" id="PS00027">
    <property type="entry name" value="HOMEOBOX_1"/>
    <property type="match status" value="1"/>
</dbReference>
<dbReference type="PROSITE" id="PS50071">
    <property type="entry name" value="HOMEOBOX_2"/>
    <property type="match status" value="1"/>
</dbReference>
<dbReference type="GO" id="GO:0000978">
    <property type="term" value="F:RNA polymerase II cis-regulatory region sequence-specific DNA binding"/>
    <property type="evidence" value="ECO:0007669"/>
    <property type="project" value="TreeGrafter"/>
</dbReference>
<sequence length="411" mass="45578">MDGAASDNIIYRGESPSSGLLYSAPSPPCHVPPHPTMGKKPAPPYLPSHQHHHHQHQQRKKRSRAAFSHAQVYELERRFNQQRYLSGPERADLAHALKLTETQVKIWFQNRRYKTKRKQLQLQDQSSSVIPSGGSSSAKRVAVKVLVRDDQPVLGGFGGAVLGRSKSGGGCPSSPLLYPHASLPLPFPYYYYPLLCPPTTGVTSSSPTSPQISKWLGQDARLRIGIHLRRRSNFDLDSSVLRVFGGPLLKYEAAERVLKRERGRGVKGESVSEAEVVTPQVAGATLKRFLRDRKTFGVPGVESGWRRVGDGNSSCRQRDLEREEERGGKSLVNFRWATPRIVFVSRAINSDGRTNMSGVVGGRGCWGDRGKRGGRNQHLGNEVRRRRAGGKGKTNIQSESRRRGHVTSFGQ</sequence>
<evidence type="ECO:0000256" key="6">
    <source>
        <dbReference type="RuleBase" id="RU000682"/>
    </source>
</evidence>
<dbReference type="Pfam" id="PF00046">
    <property type="entry name" value="Homeodomain"/>
    <property type="match status" value="1"/>
</dbReference>
<dbReference type="EMBL" id="OA565445">
    <property type="protein sequence ID" value="CAD7197015.1"/>
    <property type="molecule type" value="Genomic_DNA"/>
</dbReference>
<keyword evidence="4 5" id="KW-0539">Nucleus</keyword>
<accession>A0A7R8Z5K9</accession>
<dbReference type="Gene3D" id="1.10.10.60">
    <property type="entry name" value="Homeodomain-like"/>
    <property type="match status" value="1"/>
</dbReference>
<evidence type="ECO:0000259" key="8">
    <source>
        <dbReference type="PROSITE" id="PS50071"/>
    </source>
</evidence>
<dbReference type="SUPFAM" id="SSF46689">
    <property type="entry name" value="Homeodomain-like"/>
    <property type="match status" value="1"/>
</dbReference>
<feature type="compositionally biased region" description="Basic residues" evidence="7">
    <location>
        <begin position="49"/>
        <end position="64"/>
    </location>
</feature>
<keyword evidence="3 5" id="KW-0371">Homeobox</keyword>
<feature type="DNA-binding region" description="Homeobox" evidence="5">
    <location>
        <begin position="60"/>
        <end position="119"/>
    </location>
</feature>